<dbReference type="CDD" id="cd01832">
    <property type="entry name" value="SGNH_hydrolase_like_1"/>
    <property type="match status" value="1"/>
</dbReference>
<gene>
    <name evidence="3" type="ORF">QIT00_14910</name>
</gene>
<dbReference type="PANTHER" id="PTHR21325">
    <property type="entry name" value="PHOSPHOLIPASE B, PLB1"/>
    <property type="match status" value="1"/>
</dbReference>
<evidence type="ECO:0000256" key="1">
    <source>
        <dbReference type="SAM" id="MobiDB-lite"/>
    </source>
</evidence>
<feature type="domain" description="SGNH hydrolase-type esterase" evidence="2">
    <location>
        <begin position="79"/>
        <end position="301"/>
    </location>
</feature>
<protein>
    <submittedName>
        <fullName evidence="3">SGNH/GDSL hydrolase family protein</fullName>
        <ecNumber evidence="3">3.1.-.-</ecNumber>
    </submittedName>
</protein>
<dbReference type="InterPro" id="IPR013830">
    <property type="entry name" value="SGNH_hydro"/>
</dbReference>
<name>A0ABT6SW50_9ACTN</name>
<sequence>MYGDVYEDVKMREFGFNRPLRRGAASAVAAALGVCVSLGLAGCSGSGGAGSAPEAAKASPKASPSPEPAWDTSPKSLAAVGDSITRAFDACSVLSDCPESSWATGTDPEVRSLAVRLLGKEAAAKRSWNFANSGARMADLPAQMEQAAAESPDLVTVLVGANDVCRASVDAMTPVAEFRADFAEALRTLRAERPKAQVYVASVPDLKRLWSQGRGSAMAKKVWSLGICPTMLGEPDAVDSRSTQRRDSAYDRVVAYNEALAEVCAKDERCRYDDGAVFDYRFGTGQLSRWDFFHPGKDGQARLAEIAFRRVTAE</sequence>
<dbReference type="GO" id="GO:0016787">
    <property type="term" value="F:hydrolase activity"/>
    <property type="evidence" value="ECO:0007669"/>
    <property type="project" value="UniProtKB-KW"/>
</dbReference>
<dbReference type="EMBL" id="JASCIS010000013">
    <property type="protein sequence ID" value="MDI3419837.1"/>
    <property type="molecule type" value="Genomic_DNA"/>
</dbReference>
<evidence type="ECO:0000259" key="2">
    <source>
        <dbReference type="Pfam" id="PF13472"/>
    </source>
</evidence>
<evidence type="ECO:0000313" key="4">
    <source>
        <dbReference type="Proteomes" id="UP001237105"/>
    </source>
</evidence>
<proteinExistence type="predicted"/>
<dbReference type="Pfam" id="PF13472">
    <property type="entry name" value="Lipase_GDSL_2"/>
    <property type="match status" value="1"/>
</dbReference>
<dbReference type="EC" id="3.1.-.-" evidence="3"/>
<feature type="compositionally biased region" description="Low complexity" evidence="1">
    <location>
        <begin position="51"/>
        <end position="64"/>
    </location>
</feature>
<comment type="caution">
    <text evidence="3">The sequence shown here is derived from an EMBL/GenBank/DDBJ whole genome shotgun (WGS) entry which is preliminary data.</text>
</comment>
<organism evidence="3 4">
    <name type="scientific">Streptomyces luteolus</name>
    <dbReference type="NCBI Taxonomy" id="3043615"/>
    <lineage>
        <taxon>Bacteria</taxon>
        <taxon>Bacillati</taxon>
        <taxon>Actinomycetota</taxon>
        <taxon>Actinomycetes</taxon>
        <taxon>Kitasatosporales</taxon>
        <taxon>Streptomycetaceae</taxon>
        <taxon>Streptomyces</taxon>
    </lineage>
</organism>
<evidence type="ECO:0000313" key="3">
    <source>
        <dbReference type="EMBL" id="MDI3419837.1"/>
    </source>
</evidence>
<accession>A0ABT6SW50</accession>
<dbReference type="PANTHER" id="PTHR21325:SF31">
    <property type="entry name" value="GH22081P-RELATED"/>
    <property type="match status" value="1"/>
</dbReference>
<keyword evidence="4" id="KW-1185">Reference proteome</keyword>
<feature type="region of interest" description="Disordered" evidence="1">
    <location>
        <begin position="49"/>
        <end position="75"/>
    </location>
</feature>
<keyword evidence="3" id="KW-0378">Hydrolase</keyword>
<dbReference type="SUPFAM" id="SSF52266">
    <property type="entry name" value="SGNH hydrolase"/>
    <property type="match status" value="1"/>
</dbReference>
<dbReference type="InterPro" id="IPR036514">
    <property type="entry name" value="SGNH_hydro_sf"/>
</dbReference>
<dbReference type="InterPro" id="IPR038885">
    <property type="entry name" value="PLB1"/>
</dbReference>
<dbReference type="Proteomes" id="UP001237105">
    <property type="component" value="Unassembled WGS sequence"/>
</dbReference>
<dbReference type="Gene3D" id="3.40.50.1110">
    <property type="entry name" value="SGNH hydrolase"/>
    <property type="match status" value="1"/>
</dbReference>
<reference evidence="3 4" key="1">
    <citation type="submission" date="2023-05" db="EMBL/GenBank/DDBJ databases">
        <title>Draft genome sequence of Streptomyces sp. B-S-A12 isolated from a cave soil in Thailand.</title>
        <authorList>
            <person name="Chamroensaksri N."/>
            <person name="Muangham S."/>
        </authorList>
    </citation>
    <scope>NUCLEOTIDE SEQUENCE [LARGE SCALE GENOMIC DNA]</scope>
    <source>
        <strain evidence="3 4">B-S-A12</strain>
    </source>
</reference>